<evidence type="ECO:0000313" key="1">
    <source>
        <dbReference type="EMBL" id="QIW58311.1"/>
    </source>
</evidence>
<dbReference type="RefSeq" id="WP_167841259.1">
    <property type="nucleotide sequence ID" value="NZ_CP047628.1"/>
</dbReference>
<keyword evidence="2" id="KW-1185">Reference proteome</keyword>
<reference evidence="1 2" key="1">
    <citation type="submission" date="2019-12" db="EMBL/GenBank/DDBJ databases">
        <title>Whole genome sequences of Lactococcus raffinolactis strains isolated from sewage.</title>
        <authorList>
            <person name="Ybazeta G."/>
            <person name="Ross M."/>
            <person name="Brabant-Kirwan D."/>
            <person name="Saleh M."/>
            <person name="Dillon J.A."/>
            <person name="Splinter K."/>
            <person name="Nokhbeh R."/>
        </authorList>
    </citation>
    <scope>NUCLEOTIDE SEQUENCE [LARGE SCALE GENOMIC DNA]</scope>
    <source>
        <strain evidence="1 2">Lr_19_14</strain>
    </source>
</reference>
<gene>
    <name evidence="1" type="ORF">GU334_05075</name>
</gene>
<evidence type="ECO:0000313" key="2">
    <source>
        <dbReference type="Proteomes" id="UP000501558"/>
    </source>
</evidence>
<proteinExistence type="predicted"/>
<organism evidence="1 2">
    <name type="scientific">Pseudolactococcus raffinolactis</name>
    <dbReference type="NCBI Taxonomy" id="1366"/>
    <lineage>
        <taxon>Bacteria</taxon>
        <taxon>Bacillati</taxon>
        <taxon>Bacillota</taxon>
        <taxon>Bacilli</taxon>
        <taxon>Lactobacillales</taxon>
        <taxon>Streptococcaceae</taxon>
        <taxon>Pseudolactococcus</taxon>
    </lineage>
</organism>
<dbReference type="Proteomes" id="UP000501558">
    <property type="component" value="Chromosome"/>
</dbReference>
<protein>
    <submittedName>
        <fullName evidence="1">Uncharacterized protein</fullName>
    </submittedName>
</protein>
<dbReference type="EMBL" id="CP047628">
    <property type="protein sequence ID" value="QIW58311.1"/>
    <property type="molecule type" value="Genomic_DNA"/>
</dbReference>
<accession>A0AAE7CS61</accession>
<sequence length="62" mass="7236">MQKSESDYQKEIADKDETISKLRKYMMAYTLAIDELHGVEGAKKIKDLAKELLTTRVEDWTE</sequence>
<name>A0AAE7CS61_9LACT</name>
<dbReference type="AlphaFoldDB" id="A0AAE7CS61"/>